<name>A0AAJ1EXU4_9ACTO</name>
<reference evidence="1" key="1">
    <citation type="submission" date="2022-01" db="EMBL/GenBank/DDBJ databases">
        <title>Collection of gut derived symbiotic bacterial strains cultured from healthy donors.</title>
        <authorList>
            <person name="Lin H."/>
            <person name="Kohout C."/>
            <person name="Waligurski E."/>
            <person name="Pamer E.G."/>
        </authorList>
    </citation>
    <scope>NUCLEOTIDE SEQUENCE</scope>
    <source>
        <strain evidence="1">DFI.7.46</strain>
    </source>
</reference>
<dbReference type="AlphaFoldDB" id="A0AAJ1EXU4"/>
<evidence type="ECO:0000313" key="1">
    <source>
        <dbReference type="EMBL" id="MCG4618459.1"/>
    </source>
</evidence>
<accession>A0AAJ1EXU4</accession>
<sequence>MEEGFSGLPAEIAFALEPPAPSPVPSEIVQEEPGRFLLPDPAHSAQVGPSRFETVNAPGVVLAAHGGSRSSSLGYWLGLPVLDPGVFPSCAWPVIGLVACSASAYGLERASKAAQVWSSGRGGAVSELFLIATCTVPGRVSREVKALFKLVGGAFSEAFLVPFSEECYSVASVEGLAAPKKVLKIKHLIERKNK</sequence>
<proteinExistence type="predicted"/>
<protein>
    <submittedName>
        <fullName evidence="1">Uncharacterized protein</fullName>
    </submittedName>
</protein>
<evidence type="ECO:0000313" key="2">
    <source>
        <dbReference type="Proteomes" id="UP001200537"/>
    </source>
</evidence>
<organism evidence="1 2">
    <name type="scientific">Varibaculum cambriense</name>
    <dbReference type="NCBI Taxonomy" id="184870"/>
    <lineage>
        <taxon>Bacteria</taxon>
        <taxon>Bacillati</taxon>
        <taxon>Actinomycetota</taxon>
        <taxon>Actinomycetes</taxon>
        <taxon>Actinomycetales</taxon>
        <taxon>Actinomycetaceae</taxon>
        <taxon>Varibaculum</taxon>
    </lineage>
</organism>
<dbReference type="Proteomes" id="UP001200537">
    <property type="component" value="Unassembled WGS sequence"/>
</dbReference>
<gene>
    <name evidence="1" type="ORF">L0M99_08155</name>
</gene>
<dbReference type="EMBL" id="JAKNHJ010000016">
    <property type="protein sequence ID" value="MCG4618459.1"/>
    <property type="molecule type" value="Genomic_DNA"/>
</dbReference>
<comment type="caution">
    <text evidence="1">The sequence shown here is derived from an EMBL/GenBank/DDBJ whole genome shotgun (WGS) entry which is preliminary data.</text>
</comment>